<organism evidence="1 2">
    <name type="scientific">Ferrovibrio terrae</name>
    <dbReference type="NCBI Taxonomy" id="2594003"/>
    <lineage>
        <taxon>Bacteria</taxon>
        <taxon>Pseudomonadati</taxon>
        <taxon>Pseudomonadota</taxon>
        <taxon>Alphaproteobacteria</taxon>
        <taxon>Rhodospirillales</taxon>
        <taxon>Rhodospirillaceae</taxon>
        <taxon>Ferrovibrio</taxon>
    </lineage>
</organism>
<evidence type="ECO:0000313" key="1">
    <source>
        <dbReference type="EMBL" id="QDO95816.1"/>
    </source>
</evidence>
<sequence length="409" mass="44659">MRRRARCALPTVRMKCIATRSDAWSWTAGTEPGKLACVIDQKRESLPMTVESYFSATYGEARDKFRAAATDAGAKLVSFENPNAKGPKGETLTTDVALLGPEKAERVYLTISGTHGAEGFCGSGAQIGHFKDKLFDAMPANSLAIMVHAINPYGFAHVRRVTEDNVDLNRNFQDFSKPLPVNAAYEEVHDLLLPQVWEGQGRAAADQAILEYQNKHGAFAFQSAMSGGQYSRPDGLFFGGQKPTWSNATFRRILKELVPATARKLVSVDFHTGLGPMGYGEPIYIGPDDPAFYARAKAVFGPEVTNPNDGSSSSARVTGTVPEAFLDLPKSIEVTAIAMEYGTQHWQQVTEALRGDHWLHARGGDVNSPLGQQLKRKIRDAFYTDTPAWKAAIAGRAADFALRAFRGLE</sequence>
<dbReference type="Proteomes" id="UP000317496">
    <property type="component" value="Chromosome"/>
</dbReference>
<proteinExistence type="predicted"/>
<dbReference type="OrthoDB" id="4014363at2"/>
<dbReference type="SUPFAM" id="SSF53187">
    <property type="entry name" value="Zn-dependent exopeptidases"/>
    <property type="match status" value="1"/>
</dbReference>
<name>A0A516GWD2_9PROT</name>
<dbReference type="EMBL" id="CP041636">
    <property type="protein sequence ID" value="QDO95816.1"/>
    <property type="molecule type" value="Genomic_DNA"/>
</dbReference>
<reference evidence="1 2" key="1">
    <citation type="submission" date="2019-07" db="EMBL/GenBank/DDBJ databases">
        <title>Genome sequencing for Ferrovibrio sp. K5.</title>
        <authorList>
            <person name="Park S.-J."/>
        </authorList>
    </citation>
    <scope>NUCLEOTIDE SEQUENCE [LARGE SCALE GENOMIC DNA]</scope>
    <source>
        <strain evidence="1 2">K5</strain>
    </source>
</reference>
<dbReference type="AlphaFoldDB" id="A0A516GWD2"/>
<keyword evidence="2" id="KW-1185">Reference proteome</keyword>
<gene>
    <name evidence="1" type="ORF">FNB15_00285</name>
</gene>
<dbReference type="CDD" id="cd06233">
    <property type="entry name" value="M14-like"/>
    <property type="match status" value="1"/>
</dbReference>
<dbReference type="KEGG" id="fer:FNB15_00285"/>
<protein>
    <submittedName>
        <fullName evidence="1">DUF2817 domain-containing protein</fullName>
    </submittedName>
</protein>
<dbReference type="Pfam" id="PF10994">
    <property type="entry name" value="DUF2817"/>
    <property type="match status" value="1"/>
</dbReference>
<accession>A0A516GWD2</accession>
<dbReference type="Gene3D" id="3.40.630.10">
    <property type="entry name" value="Zn peptidases"/>
    <property type="match status" value="1"/>
</dbReference>
<evidence type="ECO:0000313" key="2">
    <source>
        <dbReference type="Proteomes" id="UP000317496"/>
    </source>
</evidence>
<dbReference type="InterPro" id="IPR021259">
    <property type="entry name" value="DUF2817"/>
</dbReference>